<keyword evidence="8" id="KW-1185">Reference proteome</keyword>
<comment type="caution">
    <text evidence="7">The sequence shown here is derived from an EMBL/GenBank/DDBJ whole genome shotgun (WGS) entry which is preliminary data.</text>
</comment>
<evidence type="ECO:0000256" key="5">
    <source>
        <dbReference type="SAM" id="SignalP"/>
    </source>
</evidence>
<dbReference type="SUPFAM" id="SSF53850">
    <property type="entry name" value="Periplasmic binding protein-like II"/>
    <property type="match status" value="1"/>
</dbReference>
<evidence type="ECO:0000313" key="7">
    <source>
        <dbReference type="EMBL" id="RCX32861.1"/>
    </source>
</evidence>
<comment type="subcellular location">
    <subcellularLocation>
        <location evidence="1">Cell envelope</location>
    </subcellularLocation>
</comment>
<dbReference type="PROSITE" id="PS01039">
    <property type="entry name" value="SBP_BACTERIAL_3"/>
    <property type="match status" value="1"/>
</dbReference>
<evidence type="ECO:0000256" key="2">
    <source>
        <dbReference type="ARBA" id="ARBA00010333"/>
    </source>
</evidence>
<dbReference type="InterPro" id="IPR001638">
    <property type="entry name" value="Solute-binding_3/MltF_N"/>
</dbReference>
<evidence type="ECO:0000256" key="1">
    <source>
        <dbReference type="ARBA" id="ARBA00004196"/>
    </source>
</evidence>
<keyword evidence="3 5" id="KW-0732">Signal</keyword>
<organism evidence="7 8">
    <name type="scientific">Thioalbus denitrificans</name>
    <dbReference type="NCBI Taxonomy" id="547122"/>
    <lineage>
        <taxon>Bacteria</taxon>
        <taxon>Pseudomonadati</taxon>
        <taxon>Pseudomonadota</taxon>
        <taxon>Gammaproteobacteria</taxon>
        <taxon>Chromatiales</taxon>
        <taxon>Ectothiorhodospiraceae</taxon>
        <taxon>Thioalbus</taxon>
    </lineage>
</organism>
<proteinExistence type="inferred from homology"/>
<dbReference type="RefSeq" id="WP_114277764.1">
    <property type="nucleotide sequence ID" value="NZ_QPJY01000001.1"/>
</dbReference>
<dbReference type="EMBL" id="QPJY01000001">
    <property type="protein sequence ID" value="RCX32861.1"/>
    <property type="molecule type" value="Genomic_DNA"/>
</dbReference>
<reference evidence="7 8" key="1">
    <citation type="submission" date="2018-07" db="EMBL/GenBank/DDBJ databases">
        <title>Genomic Encyclopedia of Type Strains, Phase IV (KMG-IV): sequencing the most valuable type-strain genomes for metagenomic binning, comparative biology and taxonomic classification.</title>
        <authorList>
            <person name="Goeker M."/>
        </authorList>
    </citation>
    <scope>NUCLEOTIDE SEQUENCE [LARGE SCALE GENOMIC DNA]</scope>
    <source>
        <strain evidence="7 8">DSM 26407</strain>
    </source>
</reference>
<feature type="chain" id="PRO_5016737636" evidence="5">
    <location>
        <begin position="21"/>
        <end position="245"/>
    </location>
</feature>
<dbReference type="OrthoDB" id="8587856at2"/>
<dbReference type="GO" id="GO:0030313">
    <property type="term" value="C:cell envelope"/>
    <property type="evidence" value="ECO:0007669"/>
    <property type="project" value="UniProtKB-SubCell"/>
</dbReference>
<feature type="signal peptide" evidence="5">
    <location>
        <begin position="1"/>
        <end position="20"/>
    </location>
</feature>
<dbReference type="Pfam" id="PF00497">
    <property type="entry name" value="SBP_bac_3"/>
    <property type="match status" value="1"/>
</dbReference>
<comment type="similarity">
    <text evidence="2 4">Belongs to the bacterial solute-binding protein 3 family.</text>
</comment>
<feature type="domain" description="Solute-binding protein family 3/N-terminal" evidence="6">
    <location>
        <begin position="22"/>
        <end position="243"/>
    </location>
</feature>
<evidence type="ECO:0000256" key="4">
    <source>
        <dbReference type="RuleBase" id="RU003744"/>
    </source>
</evidence>
<gene>
    <name evidence="7" type="ORF">DFQ59_101159</name>
</gene>
<evidence type="ECO:0000259" key="6">
    <source>
        <dbReference type="SMART" id="SM00062"/>
    </source>
</evidence>
<dbReference type="SMART" id="SM00062">
    <property type="entry name" value="PBPb"/>
    <property type="match status" value="1"/>
</dbReference>
<dbReference type="PANTHER" id="PTHR35936">
    <property type="entry name" value="MEMBRANE-BOUND LYTIC MUREIN TRANSGLYCOSYLASE F"/>
    <property type="match status" value="1"/>
</dbReference>
<evidence type="ECO:0000256" key="3">
    <source>
        <dbReference type="ARBA" id="ARBA00022729"/>
    </source>
</evidence>
<name>A0A369CH09_9GAMM</name>
<dbReference type="Gene3D" id="3.40.190.10">
    <property type="entry name" value="Periplasmic binding protein-like II"/>
    <property type="match status" value="2"/>
</dbReference>
<protein>
    <submittedName>
        <fullName evidence="7">Amino acid ABC transporter substrate-binding protein (PAAT family)</fullName>
    </submittedName>
</protein>
<accession>A0A369CH09</accession>
<dbReference type="CDD" id="cd13702">
    <property type="entry name" value="PBP2_mlr5654_like"/>
    <property type="match status" value="1"/>
</dbReference>
<dbReference type="PANTHER" id="PTHR35936:SF17">
    <property type="entry name" value="ARGININE-BINDING EXTRACELLULAR PROTEIN ARTP"/>
    <property type="match status" value="1"/>
</dbReference>
<dbReference type="InterPro" id="IPR018313">
    <property type="entry name" value="SBP_3_CS"/>
</dbReference>
<evidence type="ECO:0000313" key="8">
    <source>
        <dbReference type="Proteomes" id="UP000252707"/>
    </source>
</evidence>
<sequence length="245" mass="26912">MKKLLAILLTTLALAGVAQAETLRIGTEGAYPPFNQIGPDGKVFGFDIDIANALCDAMQVECVFVTQDWDGIIPGLLARKYDAIVASMSITEERKQAVAFTGRYYSNSLRYAAKKGSGFSVDDLKGKAIGAQRATISAQYLEDNLSDTVSIKLYDTQENAYLDLSNGRLDAMLADTYVNYNWLQSEAGQGFEFVGDPININDEIGIAVRKEDAALVERLNKAIEQIRADGTYAKINAKYFPFDIY</sequence>
<dbReference type="AlphaFoldDB" id="A0A369CH09"/>
<dbReference type="Proteomes" id="UP000252707">
    <property type="component" value="Unassembled WGS sequence"/>
</dbReference>